<dbReference type="PROSITE" id="PS50048">
    <property type="entry name" value="ZN2_CY6_FUNGAL_2"/>
    <property type="match status" value="1"/>
</dbReference>
<evidence type="ECO:0000313" key="8">
    <source>
        <dbReference type="Proteomes" id="UP000054302"/>
    </source>
</evidence>
<keyword evidence="1" id="KW-0805">Transcription regulation</keyword>
<keyword evidence="4" id="KW-0539">Nucleus</keyword>
<dbReference type="OMA" id="INMSHED"/>
<dbReference type="OrthoDB" id="5958943at2759"/>
<feature type="region of interest" description="Disordered" evidence="5">
    <location>
        <begin position="200"/>
        <end position="222"/>
    </location>
</feature>
<evidence type="ECO:0000313" key="7">
    <source>
        <dbReference type="EMBL" id="KIV88067.1"/>
    </source>
</evidence>
<dbReference type="VEuPathDB" id="FungiDB:PV10_08997"/>
<dbReference type="EMBL" id="KN847526">
    <property type="protein sequence ID" value="KIV88067.1"/>
    <property type="molecule type" value="Genomic_DNA"/>
</dbReference>
<evidence type="ECO:0000256" key="1">
    <source>
        <dbReference type="ARBA" id="ARBA00023015"/>
    </source>
</evidence>
<dbReference type="AlphaFoldDB" id="A0A0D1YZQ1"/>
<dbReference type="PROSITE" id="PS00463">
    <property type="entry name" value="ZN2_CY6_FUNGAL_1"/>
    <property type="match status" value="1"/>
</dbReference>
<evidence type="ECO:0000256" key="4">
    <source>
        <dbReference type="ARBA" id="ARBA00023242"/>
    </source>
</evidence>
<dbReference type="Proteomes" id="UP000054302">
    <property type="component" value="Unassembled WGS sequence"/>
</dbReference>
<evidence type="ECO:0000256" key="3">
    <source>
        <dbReference type="ARBA" id="ARBA00023163"/>
    </source>
</evidence>
<keyword evidence="3" id="KW-0804">Transcription</keyword>
<dbReference type="GO" id="GO:0003677">
    <property type="term" value="F:DNA binding"/>
    <property type="evidence" value="ECO:0007669"/>
    <property type="project" value="UniProtKB-KW"/>
</dbReference>
<gene>
    <name evidence="7" type="ORF">PV10_08997</name>
</gene>
<organism evidence="7 8">
    <name type="scientific">Exophiala mesophila</name>
    <name type="common">Black yeast-like fungus</name>
    <dbReference type="NCBI Taxonomy" id="212818"/>
    <lineage>
        <taxon>Eukaryota</taxon>
        <taxon>Fungi</taxon>
        <taxon>Dikarya</taxon>
        <taxon>Ascomycota</taxon>
        <taxon>Pezizomycotina</taxon>
        <taxon>Eurotiomycetes</taxon>
        <taxon>Chaetothyriomycetidae</taxon>
        <taxon>Chaetothyriales</taxon>
        <taxon>Herpotrichiellaceae</taxon>
        <taxon>Exophiala</taxon>
    </lineage>
</organism>
<dbReference type="Pfam" id="PF00172">
    <property type="entry name" value="Zn_clus"/>
    <property type="match status" value="1"/>
</dbReference>
<dbReference type="GeneID" id="27326842"/>
<feature type="region of interest" description="Disordered" evidence="5">
    <location>
        <begin position="49"/>
        <end position="103"/>
    </location>
</feature>
<feature type="compositionally biased region" description="Low complexity" evidence="5">
    <location>
        <begin position="75"/>
        <end position="100"/>
    </location>
</feature>
<sequence length="714" mass="80093">MSARRLACNPCRKARIGCDASMRKGSPCSNCIRRGKVCHVQNNQITTEHVSRTQSEVDQVSRPETASAPHFASRSDSTLDSSTLDPLAASVSEPSPSRSSFGLEQRACRRQQAFVLHEMLWDIFMQIYESRFSMFLGDSCCPYVGMNVSSKTFISRLSIQLDKLCAVNSTLRQQQLNDRLINDATNHAVYTYASRWLPLHTGRPRPPGPSHRGRPTSPEQELSDYLWRRTQSKIQSIMSRPSYRAIHAMQIFGAAERPLNCDDPGFADLCGQVQLSHVLQLQASAGSPPSTRLSPYTTFLLPDHACDSLEVNNNHGSGDNQTRRRMEDAIFWLSVMKDSYSSLIRRGSPTLLPHVSGDKRLWDFIRQRTVIFTNAFQTLHGSPHALPNEVITIILQHASACKVMFLNVINRFYNVVNYHNVEDSVEEAAQKIIAESDRFHSVFDPLLAICARDFLTLEYRDQLNYVWLITHYHLGSLTLANIMDEAPTTPICLKNPVLSRLYACKAIVNALSLGLQADRHSLSPGSYPSRLLLEPVPEIQVEALSLACSAIFLLHQSKELSTANAKVMLSVILTVLNILSQISITASFVITSVHEQSSKHGINMSHEDSTIGQKVVANVDSRVNLSMFDRHSLDEFSQEMEVQIYSDNSMIDRMIHKYEDEDGLQGPTDVDPQDEAMYFMPGEATSTVSKSRFVFPPVMFDALKRNLEVMGSDF</sequence>
<keyword evidence="8" id="KW-1185">Reference proteome</keyword>
<dbReference type="CDD" id="cd00067">
    <property type="entry name" value="GAL4"/>
    <property type="match status" value="1"/>
</dbReference>
<proteinExistence type="predicted"/>
<dbReference type="SUPFAM" id="SSF57701">
    <property type="entry name" value="Zn2/Cys6 DNA-binding domain"/>
    <property type="match status" value="1"/>
</dbReference>
<feature type="domain" description="Zn(2)-C6 fungal-type" evidence="6">
    <location>
        <begin position="7"/>
        <end position="40"/>
    </location>
</feature>
<keyword evidence="2" id="KW-0238">DNA-binding</keyword>
<evidence type="ECO:0000256" key="2">
    <source>
        <dbReference type="ARBA" id="ARBA00023125"/>
    </source>
</evidence>
<reference evidence="7 8" key="1">
    <citation type="submission" date="2015-01" db="EMBL/GenBank/DDBJ databases">
        <title>The Genome Sequence of Exophiala mesophila CBS40295.</title>
        <authorList>
            <consortium name="The Broad Institute Genomics Platform"/>
            <person name="Cuomo C."/>
            <person name="de Hoog S."/>
            <person name="Gorbushina A."/>
            <person name="Stielow B."/>
            <person name="Teixiera M."/>
            <person name="Abouelleil A."/>
            <person name="Chapman S.B."/>
            <person name="Priest M."/>
            <person name="Young S.K."/>
            <person name="Wortman J."/>
            <person name="Nusbaum C."/>
            <person name="Birren B."/>
        </authorList>
    </citation>
    <scope>NUCLEOTIDE SEQUENCE [LARGE SCALE GENOMIC DNA]</scope>
    <source>
        <strain evidence="7 8">CBS 40295</strain>
    </source>
</reference>
<dbReference type="Gene3D" id="4.10.240.10">
    <property type="entry name" value="Zn(2)-C6 fungal-type DNA-binding domain"/>
    <property type="match status" value="1"/>
</dbReference>
<dbReference type="HOGENOM" id="CLU_023801_0_0_1"/>
<name>A0A0D1YZQ1_EXOME</name>
<accession>A0A0D1YZQ1</accession>
<dbReference type="InterPro" id="IPR001138">
    <property type="entry name" value="Zn2Cys6_DnaBD"/>
</dbReference>
<protein>
    <recommendedName>
        <fullName evidence="6">Zn(2)-C6 fungal-type domain-containing protein</fullName>
    </recommendedName>
</protein>
<feature type="compositionally biased region" description="Polar residues" evidence="5">
    <location>
        <begin position="49"/>
        <end position="64"/>
    </location>
</feature>
<evidence type="ECO:0000259" key="6">
    <source>
        <dbReference type="PROSITE" id="PS50048"/>
    </source>
</evidence>
<dbReference type="SMART" id="SM00066">
    <property type="entry name" value="GAL4"/>
    <property type="match status" value="1"/>
</dbReference>
<dbReference type="RefSeq" id="XP_016219641.1">
    <property type="nucleotide sequence ID" value="XM_016374097.1"/>
</dbReference>
<dbReference type="GO" id="GO:0008270">
    <property type="term" value="F:zinc ion binding"/>
    <property type="evidence" value="ECO:0007669"/>
    <property type="project" value="InterPro"/>
</dbReference>
<dbReference type="InterPro" id="IPR036864">
    <property type="entry name" value="Zn2-C6_fun-type_DNA-bd_sf"/>
</dbReference>
<dbReference type="GO" id="GO:0000981">
    <property type="term" value="F:DNA-binding transcription factor activity, RNA polymerase II-specific"/>
    <property type="evidence" value="ECO:0007669"/>
    <property type="project" value="InterPro"/>
</dbReference>
<evidence type="ECO:0000256" key="5">
    <source>
        <dbReference type="SAM" id="MobiDB-lite"/>
    </source>
</evidence>